<dbReference type="CDD" id="cd04301">
    <property type="entry name" value="NAT_SF"/>
    <property type="match status" value="1"/>
</dbReference>
<dbReference type="Gene3D" id="3.40.630.30">
    <property type="match status" value="1"/>
</dbReference>
<name>A0A077EGI0_9FLAO</name>
<evidence type="ECO:0000313" key="3">
    <source>
        <dbReference type="Proteomes" id="UP000028933"/>
    </source>
</evidence>
<evidence type="ECO:0000313" key="2">
    <source>
        <dbReference type="EMBL" id="AIL46741.1"/>
    </source>
</evidence>
<dbReference type="RefSeq" id="WP_024565730.1">
    <property type="nucleotide sequence ID" value="NZ_CP007547.1"/>
</dbReference>
<dbReference type="PANTHER" id="PTHR43233:SF1">
    <property type="entry name" value="FAMILY N-ACETYLTRANSFERASE, PUTATIVE (AFU_ORTHOLOGUE AFUA_6G03350)-RELATED"/>
    <property type="match status" value="1"/>
</dbReference>
<dbReference type="KEGG" id="eao:BD94_2966"/>
<dbReference type="eggNOG" id="COG0454">
    <property type="taxonomic scope" value="Bacteria"/>
</dbReference>
<protein>
    <submittedName>
        <fullName evidence="2">Histone acetyltransferase HPA2-related acetyltransferase</fullName>
    </submittedName>
</protein>
<sequence length="144" mass="16666">MDTVMDYKIESGYENMDINAVHDFLSNKSYWASGISLDAVKKSLKYSYCSGVFYGNVQVGFGRLITDYTTFAYLADVYILENHRGKGLAKRLMEHMINLEWTDNLRRILLVTLDAHDLYRQFGFNPPVRPESFMEINRPGIYKG</sequence>
<evidence type="ECO:0000259" key="1">
    <source>
        <dbReference type="PROSITE" id="PS51186"/>
    </source>
</evidence>
<dbReference type="GO" id="GO:0016747">
    <property type="term" value="F:acyltransferase activity, transferring groups other than amino-acyl groups"/>
    <property type="evidence" value="ECO:0007669"/>
    <property type="project" value="InterPro"/>
</dbReference>
<dbReference type="PANTHER" id="PTHR43233">
    <property type="entry name" value="FAMILY N-ACETYLTRANSFERASE, PUTATIVE (AFU_ORTHOLOGUE AFUA_6G03350)-RELATED"/>
    <property type="match status" value="1"/>
</dbReference>
<dbReference type="PROSITE" id="PS51186">
    <property type="entry name" value="GNAT"/>
    <property type="match status" value="1"/>
</dbReference>
<dbReference type="Pfam" id="PF00583">
    <property type="entry name" value="Acetyltransf_1"/>
    <property type="match status" value="1"/>
</dbReference>
<gene>
    <name evidence="2" type="ORF">BD94_2966</name>
</gene>
<organism evidence="2 3">
    <name type="scientific">Elizabethkingia anophelis NUHP1</name>
    <dbReference type="NCBI Taxonomy" id="1338011"/>
    <lineage>
        <taxon>Bacteria</taxon>
        <taxon>Pseudomonadati</taxon>
        <taxon>Bacteroidota</taxon>
        <taxon>Flavobacteriia</taxon>
        <taxon>Flavobacteriales</taxon>
        <taxon>Weeksellaceae</taxon>
        <taxon>Elizabethkingia</taxon>
    </lineage>
</organism>
<dbReference type="SUPFAM" id="SSF55729">
    <property type="entry name" value="Acyl-CoA N-acyltransferases (Nat)"/>
    <property type="match status" value="1"/>
</dbReference>
<dbReference type="Proteomes" id="UP000028933">
    <property type="component" value="Chromosome"/>
</dbReference>
<keyword evidence="2" id="KW-0808">Transferase</keyword>
<reference evidence="2" key="2">
    <citation type="journal article" date="2015" name="Genome Biol. Evol.">
        <title>Complete Genome Sequence and Transcriptomic Analysis of the Novel Pathogen Elizabethkingia anophelis in Response to Oxidative Stress.</title>
        <authorList>
            <person name="Li Y."/>
            <person name="Liu Y."/>
            <person name="Chew S.C."/>
            <person name="Tay M."/>
            <person name="Salido M.M."/>
            <person name="Teo J."/>
            <person name="Lauro F.M."/>
            <person name="Givskov M."/>
            <person name="Yang L."/>
        </authorList>
    </citation>
    <scope>NUCLEOTIDE SEQUENCE</scope>
    <source>
        <strain evidence="2">NUHP1</strain>
    </source>
</reference>
<dbReference type="EMBL" id="CP007547">
    <property type="protein sequence ID" value="AIL46741.1"/>
    <property type="molecule type" value="Genomic_DNA"/>
</dbReference>
<feature type="domain" description="N-acetyltransferase" evidence="1">
    <location>
        <begin position="1"/>
        <end position="144"/>
    </location>
</feature>
<dbReference type="AlphaFoldDB" id="A0A077EGI0"/>
<reference evidence="2" key="1">
    <citation type="journal article" date="2013" name="Lancet">
        <title>First case of E anophelis outbreak in an intensive-care unit.</title>
        <authorList>
            <person name="Teo J."/>
            <person name="Tan S.Y."/>
            <person name="Tay M."/>
            <person name="Ding Y."/>
            <person name="Kjelleberg S."/>
            <person name="Givskov M."/>
            <person name="Lin R.T."/>
            <person name="Yang L."/>
        </authorList>
    </citation>
    <scope>NUCLEOTIDE SEQUENCE [LARGE SCALE GENOMIC DNA]</scope>
    <source>
        <strain evidence="2">NUHP1</strain>
    </source>
</reference>
<dbReference type="InterPro" id="IPR000182">
    <property type="entry name" value="GNAT_dom"/>
</dbReference>
<proteinExistence type="predicted"/>
<dbReference type="HOGENOM" id="CLU_086503_2_1_10"/>
<dbReference type="InterPro" id="IPR016181">
    <property type="entry name" value="Acyl_CoA_acyltransferase"/>
</dbReference>
<accession>A0A077EGI0</accession>
<dbReference type="InterPro" id="IPR053144">
    <property type="entry name" value="Acetyltransferase_Butenolide"/>
</dbReference>